<dbReference type="Proteomes" id="UP000095023">
    <property type="component" value="Unassembled WGS sequence"/>
</dbReference>
<keyword evidence="3 4" id="KW-0539">Nucleus</keyword>
<protein>
    <recommendedName>
        <fullName evidence="7">Homeobox domain-containing protein</fullName>
    </recommendedName>
</protein>
<dbReference type="PANTHER" id="PTHR24324:SF9">
    <property type="entry name" value="HOMEOBOX DOMAIN-CONTAINING PROTEIN"/>
    <property type="match status" value="1"/>
</dbReference>
<dbReference type="OrthoDB" id="6159439at2759"/>
<comment type="subcellular location">
    <subcellularLocation>
        <location evidence="4 5">Nucleus</location>
    </subcellularLocation>
</comment>
<feature type="domain" description="Homeobox" evidence="7">
    <location>
        <begin position="52"/>
        <end position="112"/>
    </location>
</feature>
<reference evidence="9" key="1">
    <citation type="submission" date="2016-02" db="EMBL/GenBank/DDBJ databases">
        <title>Comparative genomics of biotechnologically important yeasts.</title>
        <authorList>
            <consortium name="DOE Joint Genome Institute"/>
            <person name="Riley R."/>
            <person name="Haridas S."/>
            <person name="Wolfe K.H."/>
            <person name="Lopes M.R."/>
            <person name="Hittinger C.T."/>
            <person name="Goker M."/>
            <person name="Salamov A."/>
            <person name="Wisecaver J."/>
            <person name="Long T.M."/>
            <person name="Aerts A.L."/>
            <person name="Barry K."/>
            <person name="Choi C."/>
            <person name="Clum A."/>
            <person name="Coughlan A.Y."/>
            <person name="Deshpande S."/>
            <person name="Douglass A.P."/>
            <person name="Hanson S.J."/>
            <person name="Klenk H.-P."/>
            <person name="Labutti K."/>
            <person name="Lapidus A."/>
            <person name="Lindquist E."/>
            <person name="Lipzen A."/>
            <person name="Meier-Kolthoff J.P."/>
            <person name="Ohm R.A."/>
            <person name="Otillar R.P."/>
            <person name="Pangilinan J."/>
            <person name="Peng Y."/>
            <person name="Rokas A."/>
            <person name="Rosa C.A."/>
            <person name="Scheuner C."/>
            <person name="Sibirny A.A."/>
            <person name="Slot J.C."/>
            <person name="Stielow J.B."/>
            <person name="Sun H."/>
            <person name="Kurtzman C.P."/>
            <person name="Blackwell M."/>
            <person name="Jeffries T.W."/>
            <person name="Grigoriev I.V."/>
        </authorList>
    </citation>
    <scope>NUCLEOTIDE SEQUENCE [LARGE SCALE GENOMIC DNA]</scope>
    <source>
        <strain evidence="9">NRRL Y-17796</strain>
    </source>
</reference>
<dbReference type="PROSITE" id="PS50071">
    <property type="entry name" value="HOMEOBOX_2"/>
    <property type="match status" value="1"/>
</dbReference>
<evidence type="ECO:0000256" key="3">
    <source>
        <dbReference type="ARBA" id="ARBA00023242"/>
    </source>
</evidence>
<evidence type="ECO:0000313" key="9">
    <source>
        <dbReference type="Proteomes" id="UP000095023"/>
    </source>
</evidence>
<evidence type="ECO:0000256" key="1">
    <source>
        <dbReference type="ARBA" id="ARBA00023125"/>
    </source>
</evidence>
<proteinExistence type="predicted"/>
<evidence type="ECO:0000256" key="4">
    <source>
        <dbReference type="PROSITE-ProRule" id="PRU00108"/>
    </source>
</evidence>
<evidence type="ECO:0000256" key="2">
    <source>
        <dbReference type="ARBA" id="ARBA00023155"/>
    </source>
</evidence>
<dbReference type="CDD" id="cd00086">
    <property type="entry name" value="homeodomain"/>
    <property type="match status" value="1"/>
</dbReference>
<dbReference type="GO" id="GO:0000981">
    <property type="term" value="F:DNA-binding transcription factor activity, RNA polymerase II-specific"/>
    <property type="evidence" value="ECO:0007669"/>
    <property type="project" value="InterPro"/>
</dbReference>
<dbReference type="InterPro" id="IPR001356">
    <property type="entry name" value="HD"/>
</dbReference>
<dbReference type="InterPro" id="IPR009057">
    <property type="entry name" value="Homeodomain-like_sf"/>
</dbReference>
<dbReference type="GO" id="GO:0000978">
    <property type="term" value="F:RNA polymerase II cis-regulatory region sequence-specific DNA binding"/>
    <property type="evidence" value="ECO:0007669"/>
    <property type="project" value="TreeGrafter"/>
</dbReference>
<keyword evidence="1 4" id="KW-0238">DNA-binding</keyword>
<feature type="compositionally biased region" description="Polar residues" evidence="6">
    <location>
        <begin position="129"/>
        <end position="141"/>
    </location>
</feature>
<dbReference type="EMBL" id="KV453841">
    <property type="protein sequence ID" value="ODV91490.1"/>
    <property type="molecule type" value="Genomic_DNA"/>
</dbReference>
<name>A0A1E4TI97_9ASCO</name>
<feature type="DNA-binding region" description="Homeobox" evidence="4">
    <location>
        <begin position="54"/>
        <end position="113"/>
    </location>
</feature>
<dbReference type="SUPFAM" id="SSF46689">
    <property type="entry name" value="Homeodomain-like"/>
    <property type="match status" value="1"/>
</dbReference>
<evidence type="ECO:0000256" key="5">
    <source>
        <dbReference type="RuleBase" id="RU000682"/>
    </source>
</evidence>
<dbReference type="GO" id="GO:0005634">
    <property type="term" value="C:nucleus"/>
    <property type="evidence" value="ECO:0007669"/>
    <property type="project" value="UniProtKB-SubCell"/>
</dbReference>
<evidence type="ECO:0000313" key="8">
    <source>
        <dbReference type="EMBL" id="ODV91490.1"/>
    </source>
</evidence>
<dbReference type="InterPro" id="IPR017970">
    <property type="entry name" value="Homeobox_CS"/>
</dbReference>
<dbReference type="SMART" id="SM00389">
    <property type="entry name" value="HOX"/>
    <property type="match status" value="1"/>
</dbReference>
<dbReference type="PROSITE" id="PS00027">
    <property type="entry name" value="HOMEOBOX_1"/>
    <property type="match status" value="1"/>
</dbReference>
<organism evidence="8 9">
    <name type="scientific">Tortispora caseinolytica NRRL Y-17796</name>
    <dbReference type="NCBI Taxonomy" id="767744"/>
    <lineage>
        <taxon>Eukaryota</taxon>
        <taxon>Fungi</taxon>
        <taxon>Dikarya</taxon>
        <taxon>Ascomycota</taxon>
        <taxon>Saccharomycotina</taxon>
        <taxon>Trigonopsidomycetes</taxon>
        <taxon>Trigonopsidales</taxon>
        <taxon>Trigonopsidaceae</taxon>
        <taxon>Tortispora</taxon>
    </lineage>
</organism>
<accession>A0A1E4TI97</accession>
<keyword evidence="9" id="KW-1185">Reference proteome</keyword>
<keyword evidence="2 4" id="KW-0371">Homeobox</keyword>
<dbReference type="GO" id="GO:0030154">
    <property type="term" value="P:cell differentiation"/>
    <property type="evidence" value="ECO:0007669"/>
    <property type="project" value="TreeGrafter"/>
</dbReference>
<evidence type="ECO:0000256" key="6">
    <source>
        <dbReference type="SAM" id="MobiDB-lite"/>
    </source>
</evidence>
<feature type="region of interest" description="Disordered" evidence="6">
    <location>
        <begin position="129"/>
        <end position="174"/>
    </location>
</feature>
<gene>
    <name evidence="8" type="ORF">CANCADRAFT_42138</name>
</gene>
<sequence>MELSLDLRRHANALDRTSSDAESSSSPPSYAFILHSPSSYRKHGEPLIDNSALARKRRRRTSPDELLILERAFMACQKPNRVMRSDIARKAGMTDRAVQVWFQNRRQSWRRNRKPALLDQLSDAKYDSVISSNPPSLSDNTSEAPSSPPELSSADTSFSSNSFADSNTPKRKPLETLNSNLRLDMSGDGQAVLVVDQKSAPVSRSASNVSNDDYECIENLLSLRNASWF</sequence>
<dbReference type="AlphaFoldDB" id="A0A1E4TI97"/>
<evidence type="ECO:0000259" key="7">
    <source>
        <dbReference type="PROSITE" id="PS50071"/>
    </source>
</evidence>
<dbReference type="InterPro" id="IPR051000">
    <property type="entry name" value="Homeobox_DNA-bind_prot"/>
</dbReference>
<dbReference type="Gene3D" id="1.10.10.60">
    <property type="entry name" value="Homeodomain-like"/>
    <property type="match status" value="1"/>
</dbReference>
<dbReference type="PANTHER" id="PTHR24324">
    <property type="entry name" value="HOMEOBOX PROTEIN HHEX"/>
    <property type="match status" value="1"/>
</dbReference>
<feature type="compositionally biased region" description="Low complexity" evidence="6">
    <location>
        <begin position="142"/>
        <end position="167"/>
    </location>
</feature>
<dbReference type="Pfam" id="PF00046">
    <property type="entry name" value="Homeodomain"/>
    <property type="match status" value="1"/>
</dbReference>